<feature type="domain" description="Potassium channel" evidence="11">
    <location>
        <begin position="107"/>
        <end position="171"/>
    </location>
</feature>
<feature type="region of interest" description="Disordered" evidence="9">
    <location>
        <begin position="196"/>
        <end position="220"/>
    </location>
</feature>
<feature type="transmembrane region" description="Helical" evidence="10">
    <location>
        <begin position="149"/>
        <end position="171"/>
    </location>
</feature>
<feature type="transmembrane region" description="Helical" evidence="10">
    <location>
        <begin position="282"/>
        <end position="300"/>
    </location>
</feature>
<dbReference type="PANTHER" id="PTHR11003">
    <property type="entry name" value="POTASSIUM CHANNEL, SUBFAMILY K"/>
    <property type="match status" value="1"/>
</dbReference>
<comment type="similarity">
    <text evidence="8">Belongs to the two pore domain potassium channel (TC 1.A.1.8) family.</text>
</comment>
<dbReference type="GO" id="GO:0005886">
    <property type="term" value="C:plasma membrane"/>
    <property type="evidence" value="ECO:0007669"/>
    <property type="project" value="TreeGrafter"/>
</dbReference>
<evidence type="ECO:0000256" key="10">
    <source>
        <dbReference type="SAM" id="Phobius"/>
    </source>
</evidence>
<dbReference type="SUPFAM" id="SSF81324">
    <property type="entry name" value="Voltage-gated potassium channels"/>
    <property type="match status" value="2"/>
</dbReference>
<name>A0A8B7YEJ2_ACAPL</name>
<dbReference type="GO" id="GO:0015271">
    <property type="term" value="F:outward rectifier potassium channel activity"/>
    <property type="evidence" value="ECO:0007669"/>
    <property type="project" value="TreeGrafter"/>
</dbReference>
<feature type="transmembrane region" description="Helical" evidence="10">
    <location>
        <begin position="29"/>
        <end position="48"/>
    </location>
</feature>
<dbReference type="PANTHER" id="PTHR11003:SF330">
    <property type="entry name" value="POTASSIUM CHANNEL DOMAIN-CONTAINING PROTEIN"/>
    <property type="match status" value="1"/>
</dbReference>
<evidence type="ECO:0000256" key="9">
    <source>
        <dbReference type="SAM" id="MobiDB-lite"/>
    </source>
</evidence>
<keyword evidence="12" id="KW-1185">Reference proteome</keyword>
<evidence type="ECO:0000256" key="8">
    <source>
        <dbReference type="RuleBase" id="RU003857"/>
    </source>
</evidence>
<keyword evidence="7 8" id="KW-0407">Ion channel</keyword>
<feature type="transmembrane region" description="Helical" evidence="10">
    <location>
        <begin position="342"/>
        <end position="368"/>
    </location>
</feature>
<evidence type="ECO:0000256" key="5">
    <source>
        <dbReference type="ARBA" id="ARBA00023065"/>
    </source>
</evidence>
<feature type="compositionally biased region" description="Basic and acidic residues" evidence="9">
    <location>
        <begin position="248"/>
        <end position="260"/>
    </location>
</feature>
<evidence type="ECO:0000256" key="2">
    <source>
        <dbReference type="ARBA" id="ARBA00022448"/>
    </source>
</evidence>
<feature type="domain" description="Potassium channel" evidence="11">
    <location>
        <begin position="289"/>
        <end position="352"/>
    </location>
</feature>
<accession>A0A8B7YEJ2</accession>
<keyword evidence="5 8" id="KW-0406">Ion transport</keyword>
<comment type="subcellular location">
    <subcellularLocation>
        <location evidence="1">Membrane</location>
        <topology evidence="1">Multi-pass membrane protein</topology>
    </subcellularLocation>
</comment>
<evidence type="ECO:0000313" key="12">
    <source>
        <dbReference type="Proteomes" id="UP000694845"/>
    </source>
</evidence>
<dbReference type="OrthoDB" id="297496at2759"/>
<keyword evidence="2 8" id="KW-0813">Transport</keyword>
<sequence length="390" mass="43139">MSSRSAVCEDTVVANCCAPRLVRWLRGSLPVLLWTGYLLIGAAIFQAVEHPEAELRREIQANLTETTNRSIIRLFKDLLDNKTDTMNSTDKERMLTDLLTILKIRSYDNTENLTHWDFVNSALFCMTVVSTIGYGYLSPQTQLGRGLCILYALVGIPLNIIVMASAGKALARGSRSANGWLKRAFGRCAFWRKKVGPQTGGSIPPRTQSKGEGERSSRGRTHLRTLSYSSEFTDWGHRDLSSSTVEPARTHRDGEGDDGRSCTAPTDVDASADALHEEDSPAWVFVFLVLLYTCVFAVLMKLSQPTWTVLDGFYFIIITITTIGFGDLVTTRNDPDVNQLSYYFVGCLSIVIPVLGMILLSAGISIVISQFGKKTKEIKQVLCGSSKTQR</sequence>
<keyword evidence="6 10" id="KW-0472">Membrane</keyword>
<keyword evidence="3 8" id="KW-0812">Transmembrane</keyword>
<reference evidence="13" key="1">
    <citation type="submission" date="2025-08" db="UniProtKB">
        <authorList>
            <consortium name="RefSeq"/>
        </authorList>
    </citation>
    <scope>IDENTIFICATION</scope>
</reference>
<dbReference type="OMA" id="SRSANGW"/>
<keyword evidence="4 10" id="KW-1133">Transmembrane helix</keyword>
<dbReference type="KEGG" id="aplc:110979856"/>
<feature type="transmembrane region" description="Helical" evidence="10">
    <location>
        <begin position="312"/>
        <end position="330"/>
    </location>
</feature>
<dbReference type="GeneID" id="110979856"/>
<dbReference type="Proteomes" id="UP000694845">
    <property type="component" value="Unplaced"/>
</dbReference>
<dbReference type="PRINTS" id="PR01333">
    <property type="entry name" value="2POREKCHANEL"/>
</dbReference>
<dbReference type="GO" id="GO:0030322">
    <property type="term" value="P:stabilization of membrane potential"/>
    <property type="evidence" value="ECO:0007669"/>
    <property type="project" value="TreeGrafter"/>
</dbReference>
<dbReference type="Pfam" id="PF07885">
    <property type="entry name" value="Ion_trans_2"/>
    <property type="match status" value="2"/>
</dbReference>
<feature type="region of interest" description="Disordered" evidence="9">
    <location>
        <begin position="236"/>
        <end position="263"/>
    </location>
</feature>
<dbReference type="RefSeq" id="XP_022091669.1">
    <property type="nucleotide sequence ID" value="XM_022235977.1"/>
</dbReference>
<feature type="transmembrane region" description="Helical" evidence="10">
    <location>
        <begin position="118"/>
        <end position="137"/>
    </location>
</feature>
<evidence type="ECO:0000256" key="7">
    <source>
        <dbReference type="ARBA" id="ARBA00023303"/>
    </source>
</evidence>
<gene>
    <name evidence="13" type="primary">LOC110979856</name>
</gene>
<proteinExistence type="inferred from homology"/>
<evidence type="ECO:0000313" key="13">
    <source>
        <dbReference type="RefSeq" id="XP_022091669.1"/>
    </source>
</evidence>
<organism evidence="12 13">
    <name type="scientific">Acanthaster planci</name>
    <name type="common">Crown-of-thorns starfish</name>
    <dbReference type="NCBI Taxonomy" id="133434"/>
    <lineage>
        <taxon>Eukaryota</taxon>
        <taxon>Metazoa</taxon>
        <taxon>Echinodermata</taxon>
        <taxon>Eleutherozoa</taxon>
        <taxon>Asterozoa</taxon>
        <taxon>Asteroidea</taxon>
        <taxon>Valvatacea</taxon>
        <taxon>Valvatida</taxon>
        <taxon>Acanthasteridae</taxon>
        <taxon>Acanthaster</taxon>
    </lineage>
</organism>
<evidence type="ECO:0000256" key="6">
    <source>
        <dbReference type="ARBA" id="ARBA00023136"/>
    </source>
</evidence>
<dbReference type="Gene3D" id="1.10.287.70">
    <property type="match status" value="1"/>
</dbReference>
<evidence type="ECO:0000256" key="3">
    <source>
        <dbReference type="ARBA" id="ARBA00022692"/>
    </source>
</evidence>
<protein>
    <submittedName>
        <fullName evidence="13">TWiK family of potassium channels protein 7-like</fullName>
    </submittedName>
</protein>
<evidence type="ECO:0000259" key="11">
    <source>
        <dbReference type="Pfam" id="PF07885"/>
    </source>
</evidence>
<evidence type="ECO:0000256" key="4">
    <source>
        <dbReference type="ARBA" id="ARBA00022989"/>
    </source>
</evidence>
<dbReference type="InterPro" id="IPR013099">
    <property type="entry name" value="K_chnl_dom"/>
</dbReference>
<dbReference type="GO" id="GO:0022841">
    <property type="term" value="F:potassium ion leak channel activity"/>
    <property type="evidence" value="ECO:0007669"/>
    <property type="project" value="TreeGrafter"/>
</dbReference>
<evidence type="ECO:0000256" key="1">
    <source>
        <dbReference type="ARBA" id="ARBA00004141"/>
    </source>
</evidence>
<dbReference type="InterPro" id="IPR003280">
    <property type="entry name" value="2pore_dom_K_chnl"/>
</dbReference>
<dbReference type="AlphaFoldDB" id="A0A8B7YEJ2"/>